<keyword evidence="2" id="KW-1185">Reference proteome</keyword>
<dbReference type="OrthoDB" id="6442596at2759"/>
<gene>
    <name evidence="1" type="primary">NCL1_20329</name>
    <name evidence="1" type="ORF">NPIL_458521</name>
</gene>
<comment type="caution">
    <text evidence="1">The sequence shown here is derived from an EMBL/GenBank/DDBJ whole genome shotgun (WGS) entry which is preliminary data.</text>
</comment>
<dbReference type="EMBL" id="BMAW01094612">
    <property type="protein sequence ID" value="GFS66450.1"/>
    <property type="molecule type" value="Genomic_DNA"/>
</dbReference>
<reference evidence="1" key="1">
    <citation type="submission" date="2020-08" db="EMBL/GenBank/DDBJ databases">
        <title>Multicomponent nature underlies the extraordinary mechanical properties of spider dragline silk.</title>
        <authorList>
            <person name="Kono N."/>
            <person name="Nakamura H."/>
            <person name="Mori M."/>
            <person name="Yoshida Y."/>
            <person name="Ohtoshi R."/>
            <person name="Malay A.D."/>
            <person name="Moran D.A.P."/>
            <person name="Tomita M."/>
            <person name="Numata K."/>
            <person name="Arakawa K."/>
        </authorList>
    </citation>
    <scope>NUCLEOTIDE SEQUENCE</scope>
</reference>
<name>A0A8X6J0E2_NEPPI</name>
<dbReference type="AlphaFoldDB" id="A0A8X6J0E2"/>
<evidence type="ECO:0000313" key="1">
    <source>
        <dbReference type="EMBL" id="GFS66450.1"/>
    </source>
</evidence>
<proteinExistence type="predicted"/>
<protein>
    <submittedName>
        <fullName evidence="1">Uncharacterized protein</fullName>
    </submittedName>
</protein>
<accession>A0A8X6J0E2</accession>
<sequence>MPEIFPFVSPLLTLGDINSSQEEMSYITRMRNVIKFQIETSDDYECLKYAPFKHQIICLNSISLILETCLSYTLINIVKSHVLVHNIIPFRNWSTIIFDDDGFREGQNPFQRLEQRVWRNVIVTTDRFLATSFAYFSRLYFSNVWSNPLEFQSPIFTANMLDSTEIADPAITVNSKLHTWRRIYANNYSLFSCSGQDIDAYIKEKTNSNKSVSVLKKIMKRELGDSISEYKVLESIASPYYYELPHQDEEEYAIFRAENDWCLGRNGLLYVVFSFECALEKAMKHIA</sequence>
<dbReference type="Proteomes" id="UP000887013">
    <property type="component" value="Unassembled WGS sequence"/>
</dbReference>
<evidence type="ECO:0000313" key="2">
    <source>
        <dbReference type="Proteomes" id="UP000887013"/>
    </source>
</evidence>
<organism evidence="1 2">
    <name type="scientific">Nephila pilipes</name>
    <name type="common">Giant wood spider</name>
    <name type="synonym">Nephila maculata</name>
    <dbReference type="NCBI Taxonomy" id="299642"/>
    <lineage>
        <taxon>Eukaryota</taxon>
        <taxon>Metazoa</taxon>
        <taxon>Ecdysozoa</taxon>
        <taxon>Arthropoda</taxon>
        <taxon>Chelicerata</taxon>
        <taxon>Arachnida</taxon>
        <taxon>Araneae</taxon>
        <taxon>Araneomorphae</taxon>
        <taxon>Entelegynae</taxon>
        <taxon>Araneoidea</taxon>
        <taxon>Nephilidae</taxon>
        <taxon>Nephila</taxon>
    </lineage>
</organism>